<evidence type="ECO:0000256" key="1">
    <source>
        <dbReference type="ARBA" id="ARBA00004776"/>
    </source>
</evidence>
<evidence type="ECO:0000313" key="7">
    <source>
        <dbReference type="Proteomes" id="UP000516013"/>
    </source>
</evidence>
<dbReference type="Pfam" id="PF00535">
    <property type="entry name" value="Glycos_transf_2"/>
    <property type="match status" value="1"/>
</dbReference>
<dbReference type="RefSeq" id="WP_187705675.1">
    <property type="nucleotide sequence ID" value="NZ_CP060822.1"/>
</dbReference>
<sequence>MKITKVAAIIVTWNKRKDVCAVIEDIENLDLQNISLDIFVVDNASQDGTQNYLELHYPHIKVLQTGKNLGGSGGFSQGMNFVSNLDYQYVWLLDNDVRLDPYALVPLVETLNTYAEVGLVGSQIRKLDNPDIVQEIGSYIHEPKAHLQTYLGNSPVQSPAEILNSKNYLTVDICAAASLLLRREIIHQIGVFENYFLHFDDVEWCLRAKQFGWVVAAHPASIIWHRSPDFKQRLWISYYDERNLLYCWHKHRPDLLLRRLRILFPKLVYYSLTGRHFWALIHLQAMTDFLNLIQGEIPNLLSGCTLGEILPHNGQVLIQASIYQHICDFLDVNQEQKFTLWYPPNKHKSLWAWVYLSFISCFSKPVDLAIVSYWNPNFYYLFLSKQLYFFTGNGYVKSQICFTQIILDSLGVVYGFLKIYLRMTHLVKKSDKSFNKLVISNLLHPFWVNKVKKLLLIISTIYS</sequence>
<dbReference type="InterPro" id="IPR001173">
    <property type="entry name" value="Glyco_trans_2-like"/>
</dbReference>
<name>A0A7H0EYS3_9CYAN</name>
<dbReference type="InterPro" id="IPR029044">
    <property type="entry name" value="Nucleotide-diphossugar_trans"/>
</dbReference>
<dbReference type="CDD" id="cd04186">
    <property type="entry name" value="GT_2_like_c"/>
    <property type="match status" value="1"/>
</dbReference>
<keyword evidence="3" id="KW-0328">Glycosyltransferase</keyword>
<dbReference type="AlphaFoldDB" id="A0A7H0EYS3"/>
<gene>
    <name evidence="6" type="ORF">IAR63_13905</name>
</gene>
<dbReference type="SUPFAM" id="SSF53448">
    <property type="entry name" value="Nucleotide-diphospho-sugar transferases"/>
    <property type="match status" value="1"/>
</dbReference>
<proteinExistence type="inferred from homology"/>
<dbReference type="Proteomes" id="UP000516013">
    <property type="component" value="Chromosome"/>
</dbReference>
<keyword evidence="4 6" id="KW-0808">Transferase</keyword>
<comment type="pathway">
    <text evidence="1">Cell wall biogenesis; cell wall polysaccharide biosynthesis.</text>
</comment>
<organism evidence="6 7">
    <name type="scientific">Cylindrospermopsis curvispora GIHE-G1</name>
    <dbReference type="NCBI Taxonomy" id="2666332"/>
    <lineage>
        <taxon>Bacteria</taxon>
        <taxon>Bacillati</taxon>
        <taxon>Cyanobacteriota</taxon>
        <taxon>Cyanophyceae</taxon>
        <taxon>Nostocales</taxon>
        <taxon>Aphanizomenonaceae</taxon>
        <taxon>Cylindrospermopsis</taxon>
    </lineage>
</organism>
<dbReference type="KEGG" id="ccur:IAR63_13905"/>
<dbReference type="PANTHER" id="PTHR43179:SF12">
    <property type="entry name" value="GALACTOFURANOSYLTRANSFERASE GLFT2"/>
    <property type="match status" value="1"/>
</dbReference>
<reference evidence="6 7" key="1">
    <citation type="submission" date="2020-08" db="EMBL/GenBank/DDBJ databases">
        <title>Complete genome sequence of Raphidiopsis curvispora isolated from drinking water reservoir in South Korea.</title>
        <authorList>
            <person name="Jeong J."/>
        </authorList>
    </citation>
    <scope>NUCLEOTIDE SEQUENCE [LARGE SCALE GENOMIC DNA]</scope>
    <source>
        <strain evidence="6 7">GIHE-G1</strain>
    </source>
</reference>
<comment type="similarity">
    <text evidence="2">Belongs to the glycosyltransferase 2 family.</text>
</comment>
<dbReference type="Gene3D" id="3.90.550.60">
    <property type="match status" value="1"/>
</dbReference>
<accession>A0A7H0EYS3</accession>
<evidence type="ECO:0000256" key="4">
    <source>
        <dbReference type="ARBA" id="ARBA00022679"/>
    </source>
</evidence>
<protein>
    <submittedName>
        <fullName evidence="6">Glycosyltransferase family 2 protein</fullName>
    </submittedName>
</protein>
<dbReference type="GO" id="GO:0016757">
    <property type="term" value="F:glycosyltransferase activity"/>
    <property type="evidence" value="ECO:0007669"/>
    <property type="project" value="UniProtKB-KW"/>
</dbReference>
<evidence type="ECO:0000259" key="5">
    <source>
        <dbReference type="Pfam" id="PF00535"/>
    </source>
</evidence>
<evidence type="ECO:0000256" key="2">
    <source>
        <dbReference type="ARBA" id="ARBA00006739"/>
    </source>
</evidence>
<evidence type="ECO:0000313" key="6">
    <source>
        <dbReference type="EMBL" id="QNP28939.1"/>
    </source>
</evidence>
<keyword evidence="7" id="KW-1185">Reference proteome</keyword>
<feature type="domain" description="Glycosyltransferase 2-like" evidence="5">
    <location>
        <begin position="9"/>
        <end position="136"/>
    </location>
</feature>
<evidence type="ECO:0000256" key="3">
    <source>
        <dbReference type="ARBA" id="ARBA00022676"/>
    </source>
</evidence>
<dbReference type="EMBL" id="CP060822">
    <property type="protein sequence ID" value="QNP28939.1"/>
    <property type="molecule type" value="Genomic_DNA"/>
</dbReference>
<dbReference type="PANTHER" id="PTHR43179">
    <property type="entry name" value="RHAMNOSYLTRANSFERASE WBBL"/>
    <property type="match status" value="1"/>
</dbReference>